<dbReference type="Proteomes" id="UP000316476">
    <property type="component" value="Unassembled WGS sequence"/>
</dbReference>
<protein>
    <submittedName>
        <fullName evidence="1">Uncharacterized protein</fullName>
    </submittedName>
</protein>
<comment type="caution">
    <text evidence="1">The sequence shown here is derived from an EMBL/GenBank/DDBJ whole genome shotgun (WGS) entry which is preliminary data.</text>
</comment>
<organism evidence="1 2">
    <name type="scientific">Crateriforma conspicua</name>
    <dbReference type="NCBI Taxonomy" id="2527996"/>
    <lineage>
        <taxon>Bacteria</taxon>
        <taxon>Pseudomonadati</taxon>
        <taxon>Planctomycetota</taxon>
        <taxon>Planctomycetia</taxon>
        <taxon>Planctomycetales</taxon>
        <taxon>Planctomycetaceae</taxon>
        <taxon>Crateriforma</taxon>
    </lineage>
</organism>
<dbReference type="AlphaFoldDB" id="A0A5C6FZ63"/>
<proteinExistence type="predicted"/>
<evidence type="ECO:0000313" key="1">
    <source>
        <dbReference type="EMBL" id="TWU67634.1"/>
    </source>
</evidence>
<accession>A0A5C6FZ63</accession>
<reference evidence="1 2" key="1">
    <citation type="submission" date="2019-02" db="EMBL/GenBank/DDBJ databases">
        <title>Deep-cultivation of Planctomycetes and their phenomic and genomic characterization uncovers novel biology.</title>
        <authorList>
            <person name="Wiegand S."/>
            <person name="Jogler M."/>
            <person name="Boedeker C."/>
            <person name="Pinto D."/>
            <person name="Vollmers J."/>
            <person name="Rivas-Marin E."/>
            <person name="Kohn T."/>
            <person name="Peeters S.H."/>
            <person name="Heuer A."/>
            <person name="Rast P."/>
            <person name="Oberbeckmann S."/>
            <person name="Bunk B."/>
            <person name="Jeske O."/>
            <person name="Meyerdierks A."/>
            <person name="Storesund J.E."/>
            <person name="Kallscheuer N."/>
            <person name="Luecker S."/>
            <person name="Lage O.M."/>
            <person name="Pohl T."/>
            <person name="Merkel B.J."/>
            <person name="Hornburger P."/>
            <person name="Mueller R.-W."/>
            <person name="Bruemmer F."/>
            <person name="Labrenz M."/>
            <person name="Spormann A.M."/>
            <person name="Op Den Camp H."/>
            <person name="Overmann J."/>
            <person name="Amann R."/>
            <person name="Jetten M.S.M."/>
            <person name="Mascher T."/>
            <person name="Medema M.H."/>
            <person name="Devos D.P."/>
            <person name="Kaster A.-K."/>
            <person name="Ovreas L."/>
            <person name="Rohde M."/>
            <person name="Galperin M.Y."/>
            <person name="Jogler C."/>
        </authorList>
    </citation>
    <scope>NUCLEOTIDE SEQUENCE [LARGE SCALE GENOMIC DNA]</scope>
    <source>
        <strain evidence="1 2">V7</strain>
    </source>
</reference>
<evidence type="ECO:0000313" key="2">
    <source>
        <dbReference type="Proteomes" id="UP000316476"/>
    </source>
</evidence>
<name>A0A5C6FZ63_9PLAN</name>
<sequence length="138" mass="15259">MSHAGSAAPRNSMLLNVQRPIVLRRRAHREYRMVFQPVVTAEHSRRPSESFPAIQTPATHSHGDTTTGCVRVSAIRSCCSDVLSYKGRIPTVFCSPDGENQTNPCDIRPQDGCRLSDNFQNAHPLVSFVSVLEILGSR</sequence>
<gene>
    <name evidence="1" type="ORF">V7x_32090</name>
</gene>
<dbReference type="EMBL" id="SJPZ01000001">
    <property type="protein sequence ID" value="TWU67634.1"/>
    <property type="molecule type" value="Genomic_DNA"/>
</dbReference>